<dbReference type="Proteomes" id="UP001066276">
    <property type="component" value="Chromosome 4_2"/>
</dbReference>
<gene>
    <name evidence="1" type="ORF">NDU88_002959</name>
</gene>
<dbReference type="EMBL" id="JANPWB010000008">
    <property type="protein sequence ID" value="KAJ1162491.1"/>
    <property type="molecule type" value="Genomic_DNA"/>
</dbReference>
<comment type="caution">
    <text evidence="1">The sequence shown here is derived from an EMBL/GenBank/DDBJ whole genome shotgun (WGS) entry which is preliminary data.</text>
</comment>
<protein>
    <submittedName>
        <fullName evidence="1">Uncharacterized protein</fullName>
    </submittedName>
</protein>
<dbReference type="AlphaFoldDB" id="A0AAV7SEY7"/>
<name>A0AAV7SEY7_PLEWA</name>
<keyword evidence="2" id="KW-1185">Reference proteome</keyword>
<accession>A0AAV7SEY7</accession>
<reference evidence="1" key="1">
    <citation type="journal article" date="2022" name="bioRxiv">
        <title>Sequencing and chromosome-scale assembly of the giantPleurodeles waltlgenome.</title>
        <authorList>
            <person name="Brown T."/>
            <person name="Elewa A."/>
            <person name="Iarovenko S."/>
            <person name="Subramanian E."/>
            <person name="Araus A.J."/>
            <person name="Petzold A."/>
            <person name="Susuki M."/>
            <person name="Suzuki K.-i.T."/>
            <person name="Hayashi T."/>
            <person name="Toyoda A."/>
            <person name="Oliveira C."/>
            <person name="Osipova E."/>
            <person name="Leigh N.D."/>
            <person name="Simon A."/>
            <person name="Yun M.H."/>
        </authorList>
    </citation>
    <scope>NUCLEOTIDE SEQUENCE</scope>
    <source>
        <strain evidence="1">20211129_DDA</strain>
        <tissue evidence="1">Liver</tissue>
    </source>
</reference>
<organism evidence="1 2">
    <name type="scientific">Pleurodeles waltl</name>
    <name type="common">Iberian ribbed newt</name>
    <dbReference type="NCBI Taxonomy" id="8319"/>
    <lineage>
        <taxon>Eukaryota</taxon>
        <taxon>Metazoa</taxon>
        <taxon>Chordata</taxon>
        <taxon>Craniata</taxon>
        <taxon>Vertebrata</taxon>
        <taxon>Euteleostomi</taxon>
        <taxon>Amphibia</taxon>
        <taxon>Batrachia</taxon>
        <taxon>Caudata</taxon>
        <taxon>Salamandroidea</taxon>
        <taxon>Salamandridae</taxon>
        <taxon>Pleurodelinae</taxon>
        <taxon>Pleurodeles</taxon>
    </lineage>
</organism>
<evidence type="ECO:0000313" key="1">
    <source>
        <dbReference type="EMBL" id="KAJ1162491.1"/>
    </source>
</evidence>
<proteinExistence type="predicted"/>
<sequence>MSLEVCIEALSVQEQDGRHVARGRLVGPAHPGYRLPARATARTRRGRREALSFHETLAGLRYAVVQGGKKGGIGSDPMGISAVQKSTILAS</sequence>
<evidence type="ECO:0000313" key="2">
    <source>
        <dbReference type="Proteomes" id="UP001066276"/>
    </source>
</evidence>